<sequence>MYKNEQSQCLLVFASRNQAVFLFNKLIKKGYKVKLISTPCSISAGCTQSIKFMENDIQAIMAEAKNSNMIIKGIYQITKNGAKYSYIKII</sequence>
<dbReference type="HOGENOM" id="CLU_167443_2_0_9"/>
<dbReference type="RefSeq" id="WP_029162856.1">
    <property type="nucleotide sequence ID" value="NZ_CP009933.1"/>
</dbReference>
<dbReference type="InterPro" id="IPR021778">
    <property type="entry name" value="Se/S_carrier-like"/>
</dbReference>
<keyword evidence="3" id="KW-1185">Reference proteome</keyword>
<dbReference type="STRING" id="1548.CSCA_4700"/>
<dbReference type="EMBL" id="CP009933">
    <property type="protein sequence ID" value="AKA71825.1"/>
    <property type="molecule type" value="Genomic_DNA"/>
</dbReference>
<proteinExistence type="predicted"/>
<dbReference type="KEGG" id="csq:CSCA_4700"/>
<feature type="domain" description="Putative Se/S carrier protein-like" evidence="1">
    <location>
        <begin position="9"/>
        <end position="76"/>
    </location>
</feature>
<accession>A0A0E3MBL3</accession>
<evidence type="ECO:0000313" key="2">
    <source>
        <dbReference type="EMBL" id="AKA71825.1"/>
    </source>
</evidence>
<dbReference type="Pfam" id="PF11823">
    <property type="entry name" value="Se_S_carrier"/>
    <property type="match status" value="1"/>
</dbReference>
<name>A0A0E3MBL3_CLOSL</name>
<protein>
    <recommendedName>
        <fullName evidence="1">Putative Se/S carrier protein-like domain-containing protein</fullName>
    </recommendedName>
</protein>
<dbReference type="AlphaFoldDB" id="A0A0E3MBL3"/>
<reference evidence="2 3" key="1">
    <citation type="journal article" date="2015" name="J. Biotechnol.">
        <title>Complete genome sequence of a malodorant-producing acetogen, Clostridium scatologenes ATCC 25775(T).</title>
        <authorList>
            <person name="Zhu Z."/>
            <person name="Guo T."/>
            <person name="Zheng H."/>
            <person name="Song T."/>
            <person name="Ouyang P."/>
            <person name="Xie J."/>
        </authorList>
    </citation>
    <scope>NUCLEOTIDE SEQUENCE [LARGE SCALE GENOMIC DNA]</scope>
    <source>
        <strain evidence="2 3">ATCC 25775</strain>
    </source>
</reference>
<evidence type="ECO:0000313" key="3">
    <source>
        <dbReference type="Proteomes" id="UP000033115"/>
    </source>
</evidence>
<organism evidence="2 3">
    <name type="scientific">Clostridium scatologenes</name>
    <dbReference type="NCBI Taxonomy" id="1548"/>
    <lineage>
        <taxon>Bacteria</taxon>
        <taxon>Bacillati</taxon>
        <taxon>Bacillota</taxon>
        <taxon>Clostridia</taxon>
        <taxon>Eubacteriales</taxon>
        <taxon>Clostridiaceae</taxon>
        <taxon>Clostridium</taxon>
    </lineage>
</organism>
<gene>
    <name evidence="2" type="ORF">CSCA_4700</name>
</gene>
<evidence type="ECO:0000259" key="1">
    <source>
        <dbReference type="Pfam" id="PF11823"/>
    </source>
</evidence>
<dbReference type="Proteomes" id="UP000033115">
    <property type="component" value="Chromosome"/>
</dbReference>